<dbReference type="Pfam" id="PF06685">
    <property type="entry name" value="DUF1186"/>
    <property type="match status" value="1"/>
</dbReference>
<keyword evidence="3" id="KW-1185">Reference proteome</keyword>
<dbReference type="RefSeq" id="WP_176525325.1">
    <property type="nucleotide sequence ID" value="NZ_OCNJ01000019.1"/>
</dbReference>
<evidence type="ECO:0000313" key="2">
    <source>
        <dbReference type="EMBL" id="SOE01518.1"/>
    </source>
</evidence>
<organism evidence="2 3">
    <name type="scientific">Caenispirillum bisanense</name>
    <dbReference type="NCBI Taxonomy" id="414052"/>
    <lineage>
        <taxon>Bacteria</taxon>
        <taxon>Pseudomonadati</taxon>
        <taxon>Pseudomonadota</taxon>
        <taxon>Alphaproteobacteria</taxon>
        <taxon>Rhodospirillales</taxon>
        <taxon>Novispirillaceae</taxon>
        <taxon>Caenispirillum</taxon>
    </lineage>
</organism>
<dbReference type="SUPFAM" id="SSF103642">
    <property type="entry name" value="Sec-C motif"/>
    <property type="match status" value="1"/>
</dbReference>
<dbReference type="PANTHER" id="PTHR33747:SF1">
    <property type="entry name" value="ADENYLATE CYCLASE-ASSOCIATED CAP C-TERMINAL DOMAIN-CONTAINING PROTEIN"/>
    <property type="match status" value="1"/>
</dbReference>
<reference evidence="3" key="1">
    <citation type="submission" date="2017-09" db="EMBL/GenBank/DDBJ databases">
        <authorList>
            <person name="Varghese N."/>
            <person name="Submissions S."/>
        </authorList>
    </citation>
    <scope>NUCLEOTIDE SEQUENCE [LARGE SCALE GENOMIC DNA]</scope>
    <source>
        <strain evidence="3">USBA 140</strain>
    </source>
</reference>
<dbReference type="Pfam" id="PF02810">
    <property type="entry name" value="SEC-C"/>
    <property type="match status" value="1"/>
</dbReference>
<dbReference type="PANTHER" id="PTHR33747">
    <property type="entry name" value="UPF0225 PROTEIN SCO1677"/>
    <property type="match status" value="1"/>
</dbReference>
<feature type="region of interest" description="Disordered" evidence="1">
    <location>
        <begin position="256"/>
        <end position="281"/>
    </location>
</feature>
<name>A0A286H156_9PROT</name>
<protein>
    <submittedName>
        <fullName evidence="2">SEC-C motif-containing protein</fullName>
    </submittedName>
</protein>
<dbReference type="EMBL" id="OCNJ01000019">
    <property type="protein sequence ID" value="SOE01518.1"/>
    <property type="molecule type" value="Genomic_DNA"/>
</dbReference>
<dbReference type="Proteomes" id="UP000219621">
    <property type="component" value="Unassembled WGS sequence"/>
</dbReference>
<proteinExistence type="predicted"/>
<evidence type="ECO:0000256" key="1">
    <source>
        <dbReference type="SAM" id="MobiDB-lite"/>
    </source>
</evidence>
<evidence type="ECO:0000313" key="3">
    <source>
        <dbReference type="Proteomes" id="UP000219621"/>
    </source>
</evidence>
<dbReference type="InterPro" id="IPR010602">
    <property type="entry name" value="DUF1186"/>
</dbReference>
<accession>A0A286H156</accession>
<dbReference type="AlphaFoldDB" id="A0A286H156"/>
<gene>
    <name evidence="2" type="ORF">SAMN05421508_11914</name>
</gene>
<sequence length="296" mass="32554">MQADDIILAFTDAGHDLPADAMRAAVADWDAVAPELLRTLEAYADGSHRSAEAENALFFIIHLMGQVGETRAFKPLCRLCMDAEAPENILGDGVTESLKRILISTWDGDAEALKAVIENPDGDEYVRFGALEAMGYLTALGEIDREAMKGYINHLLNTMEPRDGNFAWVGLGWVPAQLGFANMEWVVEDLVKRRLVDESEVNQNLFRMFVDLSRSTSDGLAAFHYDGVRPMGDAVEHLAAWHAFSEEAKRAAARPAVERASTLPNVGTHTNPDRHVGRNDPCPCGSGKKFKKCCLH</sequence>
<dbReference type="InterPro" id="IPR004027">
    <property type="entry name" value="SEC_C_motif"/>
</dbReference>
<dbReference type="Gene3D" id="3.10.450.50">
    <property type="match status" value="1"/>
</dbReference>